<organism evidence="3 4">
    <name type="scientific">Rehmannia glutinosa</name>
    <name type="common">Chinese foxglove</name>
    <dbReference type="NCBI Taxonomy" id="99300"/>
    <lineage>
        <taxon>Eukaryota</taxon>
        <taxon>Viridiplantae</taxon>
        <taxon>Streptophyta</taxon>
        <taxon>Embryophyta</taxon>
        <taxon>Tracheophyta</taxon>
        <taxon>Spermatophyta</taxon>
        <taxon>Magnoliopsida</taxon>
        <taxon>eudicotyledons</taxon>
        <taxon>Gunneridae</taxon>
        <taxon>Pentapetalae</taxon>
        <taxon>asterids</taxon>
        <taxon>lamiids</taxon>
        <taxon>Lamiales</taxon>
        <taxon>Orobanchaceae</taxon>
        <taxon>Rehmannieae</taxon>
        <taxon>Rehmannia</taxon>
    </lineage>
</organism>
<dbReference type="InterPro" id="IPR016024">
    <property type="entry name" value="ARM-type_fold"/>
</dbReference>
<accession>A0ABR0W3H5</accession>
<dbReference type="InterPro" id="IPR056396">
    <property type="entry name" value="HEAT_SCC3-SA"/>
</dbReference>
<feature type="compositionally biased region" description="Basic and acidic residues" evidence="1">
    <location>
        <begin position="1039"/>
        <end position="1048"/>
    </location>
</feature>
<dbReference type="PANTHER" id="PTHR11199">
    <property type="entry name" value="STROMAL ANTIGEN"/>
    <property type="match status" value="1"/>
</dbReference>
<dbReference type="Pfam" id="PF24571">
    <property type="entry name" value="HEAT_SCC3-SA"/>
    <property type="match status" value="1"/>
</dbReference>
<dbReference type="InterPro" id="IPR020839">
    <property type="entry name" value="SCD"/>
</dbReference>
<comment type="caution">
    <text evidence="3">The sequence shown here is derived from an EMBL/GenBank/DDBJ whole genome shotgun (WGS) entry which is preliminary data.</text>
</comment>
<dbReference type="EMBL" id="JABTTQ020000153">
    <property type="protein sequence ID" value="KAK6141303.1"/>
    <property type="molecule type" value="Genomic_DNA"/>
</dbReference>
<evidence type="ECO:0000313" key="3">
    <source>
        <dbReference type="EMBL" id="KAK6141303.1"/>
    </source>
</evidence>
<evidence type="ECO:0000313" key="4">
    <source>
        <dbReference type="Proteomes" id="UP001318860"/>
    </source>
</evidence>
<feature type="domain" description="SCD" evidence="2">
    <location>
        <begin position="279"/>
        <end position="381"/>
    </location>
</feature>
<gene>
    <name evidence="3" type="ORF">DH2020_024939</name>
</gene>
<sequence>MEDEPVTPQPPTRRSKRARAQVRSAYFTRTDKIEDVLEEERGESSDDFEVPRRKAKRNKATEGASNLAAADLSLIEVIKGERKEIPDAVKRWVEQYERNQKSAMAELLTMLFEACGAKYRLQEEDIDETDVDDVVVALVNMARRGEVEDCQSSKRDFKNFKDNLEYFLDTLVSECQNGPLFDQTLFNQCLDYIIALSCTPPRSYRQMASLMGLKLVTSFINVAKILGSQRDTTQRQLDAEKKKKTEGPRVESLTKRLSMTHEKITKMEDLMRKIFEGLFSHRYQDIDPDIRMSCIESLGVWVLSYPSLFLQDYRAKHSDQKSNFDKRTDSNLIYFGWTLNDKSSSVRKASVLALQNLYEVDDYVPSRDLLTKRFYKRMIELADDIDISVSVCAIGLVKQLLRHQLVPDKELGPLYDLLIDDPADVRHTIGALVYDHLIAQKFNKTQSRSTGSDSDSSEVHISRMLKILKEFSADPILISYVIDDVWEYMGAMKDWKCIIRMLLADNPSAELDDVDATNLIRLLFASIRKAVGERIVPATDNRNPHHTKAQREMFESNKRDITVAMMKTFPQLIRKFMSDKDKVSPLVEIVVHMNLERYSLKRQEQNFKAILKLMKEALFKHGEKDALRSCVKAIKFCATESQGELQDFAQNQVKELEDELIAKLKFAIKNVMNGGDEYSLLVNLKRLYELQLSHKVPLESLYQDIVHILRNFRNIDDEVVAFLLLNMFLHVSWCLQSVLSSETVSEASLSSLSGKRDALLEQLEYFLHNPSKFHGDGGCKNQLAYRVCGILADIWCLFKRTKFALTKLEILGYSPDEFVVEKYWKMCGQLLNVSGDAEDEEGNKEYVEETNADAVMFALGKLVATDSVPKEHLAPEIISQLENCGTSVGEIVKHLLTALKKKGDISDILLEALKRAYQRYLVVVSSGNDESQSIKSFQECENLAARLSGSYVGVARNKFKAEVLNIVKEGINYAFSHAPKQLSFLDGVVLHFVSKLPAPDILDIMRGIERRTENEKTDEDPSGWRPYHTFLDTLRQKYLKNEAGKDGQEGTSVRRWGRRPHKNQNPQGKKLFDEQSSSEEEDSISGSDQAAGANENQEEDAPLNL</sequence>
<dbReference type="Pfam" id="PF21581">
    <property type="entry name" value="SCD"/>
    <property type="match status" value="2"/>
</dbReference>
<feature type="region of interest" description="Disordered" evidence="1">
    <location>
        <begin position="1039"/>
        <end position="1105"/>
    </location>
</feature>
<feature type="region of interest" description="Disordered" evidence="1">
    <location>
        <begin position="37"/>
        <end position="63"/>
    </location>
</feature>
<dbReference type="Proteomes" id="UP001318860">
    <property type="component" value="Unassembled WGS sequence"/>
</dbReference>
<feature type="region of interest" description="Disordered" evidence="1">
    <location>
        <begin position="1"/>
        <end position="22"/>
    </location>
</feature>
<feature type="compositionally biased region" description="Acidic residues" evidence="1">
    <location>
        <begin position="1096"/>
        <end position="1105"/>
    </location>
</feature>
<dbReference type="Gene3D" id="1.25.10.10">
    <property type="entry name" value="Leucine-rich Repeat Variant"/>
    <property type="match status" value="1"/>
</dbReference>
<dbReference type="InterPro" id="IPR039662">
    <property type="entry name" value="Cohesin_Scc3/SA"/>
</dbReference>
<dbReference type="InterPro" id="IPR011989">
    <property type="entry name" value="ARM-like"/>
</dbReference>
<dbReference type="SUPFAM" id="SSF48371">
    <property type="entry name" value="ARM repeat"/>
    <property type="match status" value="1"/>
</dbReference>
<dbReference type="InterPro" id="IPR013721">
    <property type="entry name" value="STAG"/>
</dbReference>
<proteinExistence type="predicted"/>
<protein>
    <recommendedName>
        <fullName evidence="2">SCD domain-containing protein</fullName>
    </recommendedName>
</protein>
<feature type="compositionally biased region" description="Acidic residues" evidence="1">
    <location>
        <begin position="37"/>
        <end position="48"/>
    </location>
</feature>
<evidence type="ECO:0000256" key="1">
    <source>
        <dbReference type="SAM" id="MobiDB-lite"/>
    </source>
</evidence>
<name>A0ABR0W3H5_REHGL</name>
<dbReference type="PANTHER" id="PTHR11199:SF0">
    <property type="entry name" value="LD34181P-RELATED"/>
    <property type="match status" value="1"/>
</dbReference>
<dbReference type="PROSITE" id="PS51425">
    <property type="entry name" value="SCD"/>
    <property type="match status" value="1"/>
</dbReference>
<keyword evidence="4" id="KW-1185">Reference proteome</keyword>
<evidence type="ECO:0000259" key="2">
    <source>
        <dbReference type="PROSITE" id="PS51425"/>
    </source>
</evidence>
<reference evidence="3 4" key="1">
    <citation type="journal article" date="2021" name="Comput. Struct. Biotechnol. J.">
        <title>De novo genome assembly of the potent medicinal plant Rehmannia glutinosa using nanopore technology.</title>
        <authorList>
            <person name="Ma L."/>
            <person name="Dong C."/>
            <person name="Song C."/>
            <person name="Wang X."/>
            <person name="Zheng X."/>
            <person name="Niu Y."/>
            <person name="Chen S."/>
            <person name="Feng W."/>
        </authorList>
    </citation>
    <scope>NUCLEOTIDE SEQUENCE [LARGE SCALE GENOMIC DNA]</scope>
    <source>
        <strain evidence="3">DH-2019</strain>
    </source>
</reference>
<dbReference type="Pfam" id="PF08514">
    <property type="entry name" value="STAG"/>
    <property type="match status" value="1"/>
</dbReference>